<sequence>MARSRPAWPPTEHTPQPGMRCTTSARREERTCSLRHCGGTRTARGGRSQTLRSGRACCAGGCLGQVRGTEDKVRRGWRSPTALVVRPQPARATSERRISRRRVLIWSHIRSYQPGSSCLPRRCRQSTDDGTSSRGLTEWHRPAFWLEAAVGPTGRARKRIPYLTSVHIPPRPQSCAFVSSNSAT</sequence>
<accession>A0A0C3SE27</accession>
<reference evidence="2 3" key="1">
    <citation type="journal article" date="2014" name="PLoS Genet.">
        <title>Analysis of the Phlebiopsis gigantea genome, transcriptome and secretome provides insight into its pioneer colonization strategies of wood.</title>
        <authorList>
            <person name="Hori C."/>
            <person name="Ishida T."/>
            <person name="Igarashi K."/>
            <person name="Samejima M."/>
            <person name="Suzuki H."/>
            <person name="Master E."/>
            <person name="Ferreira P."/>
            <person name="Ruiz-Duenas F.J."/>
            <person name="Held B."/>
            <person name="Canessa P."/>
            <person name="Larrondo L.F."/>
            <person name="Schmoll M."/>
            <person name="Druzhinina I.S."/>
            <person name="Kubicek C.P."/>
            <person name="Gaskell J.A."/>
            <person name="Kersten P."/>
            <person name="St John F."/>
            <person name="Glasner J."/>
            <person name="Sabat G."/>
            <person name="Splinter BonDurant S."/>
            <person name="Syed K."/>
            <person name="Yadav J."/>
            <person name="Mgbeahuruike A.C."/>
            <person name="Kovalchuk A."/>
            <person name="Asiegbu F.O."/>
            <person name="Lackner G."/>
            <person name="Hoffmeister D."/>
            <person name="Rencoret J."/>
            <person name="Gutierrez A."/>
            <person name="Sun H."/>
            <person name="Lindquist E."/>
            <person name="Barry K."/>
            <person name="Riley R."/>
            <person name="Grigoriev I.V."/>
            <person name="Henrissat B."/>
            <person name="Kues U."/>
            <person name="Berka R.M."/>
            <person name="Martinez A.T."/>
            <person name="Covert S.F."/>
            <person name="Blanchette R.A."/>
            <person name="Cullen D."/>
        </authorList>
    </citation>
    <scope>NUCLEOTIDE SEQUENCE [LARGE SCALE GENOMIC DNA]</scope>
    <source>
        <strain evidence="2 3">11061_1 CR5-6</strain>
    </source>
</reference>
<evidence type="ECO:0000313" key="3">
    <source>
        <dbReference type="Proteomes" id="UP000053257"/>
    </source>
</evidence>
<keyword evidence="3" id="KW-1185">Reference proteome</keyword>
<dbReference type="EMBL" id="KN840457">
    <property type="protein sequence ID" value="KIP10165.1"/>
    <property type="molecule type" value="Genomic_DNA"/>
</dbReference>
<gene>
    <name evidence="2" type="ORF">PHLGIDRAFT_264499</name>
</gene>
<dbReference type="Proteomes" id="UP000053257">
    <property type="component" value="Unassembled WGS sequence"/>
</dbReference>
<protein>
    <submittedName>
        <fullName evidence="2">Uncharacterized protein</fullName>
    </submittedName>
</protein>
<organism evidence="2 3">
    <name type="scientific">Phlebiopsis gigantea (strain 11061_1 CR5-6)</name>
    <name type="common">White-rot fungus</name>
    <name type="synonym">Peniophora gigantea</name>
    <dbReference type="NCBI Taxonomy" id="745531"/>
    <lineage>
        <taxon>Eukaryota</taxon>
        <taxon>Fungi</taxon>
        <taxon>Dikarya</taxon>
        <taxon>Basidiomycota</taxon>
        <taxon>Agaricomycotina</taxon>
        <taxon>Agaricomycetes</taxon>
        <taxon>Polyporales</taxon>
        <taxon>Phanerochaetaceae</taxon>
        <taxon>Phlebiopsis</taxon>
    </lineage>
</organism>
<dbReference type="AlphaFoldDB" id="A0A0C3SE27"/>
<evidence type="ECO:0000313" key="2">
    <source>
        <dbReference type="EMBL" id="KIP10165.1"/>
    </source>
</evidence>
<dbReference type="HOGENOM" id="CLU_1468713_0_0_1"/>
<evidence type="ECO:0000256" key="1">
    <source>
        <dbReference type="SAM" id="MobiDB-lite"/>
    </source>
</evidence>
<name>A0A0C3SE27_PHLG1</name>
<feature type="region of interest" description="Disordered" evidence="1">
    <location>
        <begin position="1"/>
        <end position="25"/>
    </location>
</feature>
<proteinExistence type="predicted"/>